<keyword evidence="1" id="KW-1133">Transmembrane helix</keyword>
<dbReference type="AlphaFoldDB" id="I3D2Q9"/>
<gene>
    <name evidence="2" type="ORF">BD31_I0173</name>
</gene>
<dbReference type="EMBL" id="AEXL02000090">
    <property type="protein sequence ID" value="EIJ66002.1"/>
    <property type="molecule type" value="Genomic_DNA"/>
</dbReference>
<organism evidence="2 3">
    <name type="scientific">Candidatus Nitrosopumilus salarius BD31</name>
    <dbReference type="NCBI Taxonomy" id="859350"/>
    <lineage>
        <taxon>Archaea</taxon>
        <taxon>Nitrososphaerota</taxon>
        <taxon>Nitrososphaeria</taxon>
        <taxon>Nitrosopumilales</taxon>
        <taxon>Nitrosopumilaceae</taxon>
        <taxon>Nitrosopumilus</taxon>
    </lineage>
</organism>
<comment type="caution">
    <text evidence="2">The sequence shown here is derived from an EMBL/GenBank/DDBJ whole genome shotgun (WGS) entry which is preliminary data.</text>
</comment>
<feature type="transmembrane region" description="Helical" evidence="1">
    <location>
        <begin position="12"/>
        <end position="33"/>
    </location>
</feature>
<accession>I3D2Q9</accession>
<reference evidence="2 3" key="1">
    <citation type="journal article" date="2012" name="J. Bacteriol.">
        <title>Genome sequence of "Candidatus Nitrosopumilus salaria" BD31, an ammonia-oxidizing archaeon from the San Francisco Bay estuary.</title>
        <authorList>
            <person name="Mosier A.C."/>
            <person name="Allen E.E."/>
            <person name="Kim M."/>
            <person name="Ferriera S."/>
            <person name="Francis C.A."/>
        </authorList>
    </citation>
    <scope>NUCLEOTIDE SEQUENCE [LARGE SCALE GENOMIC DNA]</scope>
    <source>
        <strain evidence="2 3">BD31</strain>
    </source>
</reference>
<protein>
    <submittedName>
        <fullName evidence="2">Uncharacterized protein</fullName>
    </submittedName>
</protein>
<evidence type="ECO:0000256" key="1">
    <source>
        <dbReference type="SAM" id="Phobius"/>
    </source>
</evidence>
<evidence type="ECO:0000313" key="2">
    <source>
        <dbReference type="EMBL" id="EIJ66002.1"/>
    </source>
</evidence>
<name>I3D2Q9_9ARCH</name>
<keyword evidence="1" id="KW-0812">Transmembrane</keyword>
<keyword evidence="1" id="KW-0472">Membrane</keyword>
<dbReference type="Proteomes" id="UP000003423">
    <property type="component" value="Unassembled WGS sequence"/>
</dbReference>
<dbReference type="PATRIC" id="fig|859350.6.peg.1100"/>
<proteinExistence type="predicted"/>
<evidence type="ECO:0000313" key="3">
    <source>
        <dbReference type="Proteomes" id="UP000003423"/>
    </source>
</evidence>
<keyword evidence="3" id="KW-1185">Reference proteome</keyword>
<sequence>MRFTGVISMKSYVESVIVFSTMAGVLLPARLFFVQYVSSN</sequence>